<dbReference type="Gene3D" id="3.30.420.10">
    <property type="entry name" value="Ribonuclease H-like superfamily/Ribonuclease H"/>
    <property type="match status" value="1"/>
</dbReference>
<dbReference type="GO" id="GO:0003964">
    <property type="term" value="F:RNA-directed DNA polymerase activity"/>
    <property type="evidence" value="ECO:0007669"/>
    <property type="project" value="UniProtKB-KW"/>
</dbReference>
<evidence type="ECO:0000313" key="12">
    <source>
        <dbReference type="Proteomes" id="UP000019335"/>
    </source>
</evidence>
<keyword evidence="5" id="KW-0460">Magnesium</keyword>
<dbReference type="AlphaFoldDB" id="W7SYS1"/>
<evidence type="ECO:0000313" key="11">
    <source>
        <dbReference type="EMBL" id="EWM20005.1"/>
    </source>
</evidence>
<evidence type="ECO:0000256" key="7">
    <source>
        <dbReference type="ARBA" id="ARBA00022918"/>
    </source>
</evidence>
<keyword evidence="2" id="KW-0479">Metal-binding</keyword>
<keyword evidence="4" id="KW-0378">Hydrolase</keyword>
<keyword evidence="6" id="KW-0229">DNA integration</keyword>
<evidence type="ECO:0000256" key="9">
    <source>
        <dbReference type="ARBA" id="ARBA00023172"/>
    </source>
</evidence>
<name>W7SYS1_9STRA</name>
<evidence type="ECO:0000256" key="5">
    <source>
        <dbReference type="ARBA" id="ARBA00022842"/>
    </source>
</evidence>
<keyword evidence="8" id="KW-0548">Nucleotidyltransferase</keyword>
<evidence type="ECO:0000256" key="2">
    <source>
        <dbReference type="ARBA" id="ARBA00022723"/>
    </source>
</evidence>
<evidence type="ECO:0000256" key="4">
    <source>
        <dbReference type="ARBA" id="ARBA00022801"/>
    </source>
</evidence>
<proteinExistence type="predicted"/>
<dbReference type="GO" id="GO:0015074">
    <property type="term" value="P:DNA integration"/>
    <property type="evidence" value="ECO:0007669"/>
    <property type="project" value="UniProtKB-KW"/>
</dbReference>
<dbReference type="InterPro" id="IPR001584">
    <property type="entry name" value="Integrase_cat-core"/>
</dbReference>
<protein>
    <submittedName>
        <fullName evidence="11">Retrovirus-related pol polyprotein from transposon tnt 1-94</fullName>
    </submittedName>
</protein>
<dbReference type="GO" id="GO:0004519">
    <property type="term" value="F:endonuclease activity"/>
    <property type="evidence" value="ECO:0007669"/>
    <property type="project" value="UniProtKB-KW"/>
</dbReference>
<evidence type="ECO:0000259" key="10">
    <source>
        <dbReference type="PROSITE" id="PS50994"/>
    </source>
</evidence>
<gene>
    <name evidence="11" type="ORF">Naga_102348g1</name>
</gene>
<sequence length="161" mass="18143">MGEIDDTGVPKGIKKPGVCGTCERAKHTKRSFGTKSRERAKEPLELVHTDVLGPVEVESLGGARYAIGFTDDYTRWRVVYPMKHKSESLDCLKRYIKGISVLHRDSKVKTLIGLRSDNDGEYTGVDFKNFCKNHGIRQDFGLRHWGQGKRPTTKCSESMLV</sequence>
<dbReference type="GO" id="GO:0003887">
    <property type="term" value="F:DNA-directed DNA polymerase activity"/>
    <property type="evidence" value="ECO:0007669"/>
    <property type="project" value="UniProtKB-KW"/>
</dbReference>
<keyword evidence="9" id="KW-0233">DNA recombination</keyword>
<organism evidence="11 12">
    <name type="scientific">Nannochloropsis gaditana</name>
    <dbReference type="NCBI Taxonomy" id="72520"/>
    <lineage>
        <taxon>Eukaryota</taxon>
        <taxon>Sar</taxon>
        <taxon>Stramenopiles</taxon>
        <taxon>Ochrophyta</taxon>
        <taxon>Eustigmatophyceae</taxon>
        <taxon>Eustigmatales</taxon>
        <taxon>Monodopsidaceae</taxon>
        <taxon>Nannochloropsis</taxon>
    </lineage>
</organism>
<dbReference type="InterPro" id="IPR036397">
    <property type="entry name" value="RNaseH_sf"/>
</dbReference>
<evidence type="ECO:0000256" key="1">
    <source>
        <dbReference type="ARBA" id="ARBA00022722"/>
    </source>
</evidence>
<keyword evidence="3" id="KW-0255">Endonuclease</keyword>
<keyword evidence="8" id="KW-0239">DNA-directed DNA polymerase</keyword>
<reference evidence="11 12" key="1">
    <citation type="journal article" date="2014" name="Mol. Plant">
        <title>Chromosome Scale Genome Assembly and Transcriptome Profiling of Nannochloropsis gaditana in Nitrogen Depletion.</title>
        <authorList>
            <person name="Corteggiani Carpinelli E."/>
            <person name="Telatin A."/>
            <person name="Vitulo N."/>
            <person name="Forcato C."/>
            <person name="D'Angelo M."/>
            <person name="Schiavon R."/>
            <person name="Vezzi A."/>
            <person name="Giacometti G.M."/>
            <person name="Morosinotto T."/>
            <person name="Valle G."/>
        </authorList>
    </citation>
    <scope>NUCLEOTIDE SEQUENCE [LARGE SCALE GENOMIC DNA]</scope>
    <source>
        <strain evidence="11 12">B-31</strain>
    </source>
</reference>
<dbReference type="InterPro" id="IPR039537">
    <property type="entry name" value="Retrotran_Ty1/copia-like"/>
</dbReference>
<dbReference type="InterPro" id="IPR012337">
    <property type="entry name" value="RNaseH-like_sf"/>
</dbReference>
<comment type="caution">
    <text evidence="11">The sequence shown here is derived from an EMBL/GenBank/DDBJ whole genome shotgun (WGS) entry which is preliminary data.</text>
</comment>
<accession>W7SYS1</accession>
<dbReference type="PROSITE" id="PS50994">
    <property type="entry name" value="INTEGRASE"/>
    <property type="match status" value="1"/>
</dbReference>
<dbReference type="Pfam" id="PF00665">
    <property type="entry name" value="rve"/>
    <property type="match status" value="1"/>
</dbReference>
<evidence type="ECO:0000256" key="3">
    <source>
        <dbReference type="ARBA" id="ARBA00022759"/>
    </source>
</evidence>
<dbReference type="GO" id="GO:0003676">
    <property type="term" value="F:nucleic acid binding"/>
    <property type="evidence" value="ECO:0007669"/>
    <property type="project" value="InterPro"/>
</dbReference>
<dbReference type="OrthoDB" id="118622at2759"/>
<keyword evidence="12" id="KW-1185">Reference proteome</keyword>
<dbReference type="GO" id="GO:0006310">
    <property type="term" value="P:DNA recombination"/>
    <property type="evidence" value="ECO:0007669"/>
    <property type="project" value="UniProtKB-KW"/>
</dbReference>
<keyword evidence="1" id="KW-0540">Nuclease</keyword>
<evidence type="ECO:0000256" key="6">
    <source>
        <dbReference type="ARBA" id="ARBA00022908"/>
    </source>
</evidence>
<keyword evidence="7" id="KW-0695">RNA-directed DNA polymerase</keyword>
<dbReference type="PANTHER" id="PTHR42648">
    <property type="entry name" value="TRANSPOSASE, PUTATIVE-RELATED"/>
    <property type="match status" value="1"/>
</dbReference>
<dbReference type="Proteomes" id="UP000019335">
    <property type="component" value="Unassembled WGS sequence"/>
</dbReference>
<keyword evidence="8" id="KW-0808">Transferase</keyword>
<feature type="domain" description="Integrase catalytic" evidence="10">
    <location>
        <begin position="39"/>
        <end position="161"/>
    </location>
</feature>
<dbReference type="GO" id="GO:0016787">
    <property type="term" value="F:hydrolase activity"/>
    <property type="evidence" value="ECO:0007669"/>
    <property type="project" value="UniProtKB-KW"/>
</dbReference>
<dbReference type="EMBL" id="AZIL01003505">
    <property type="protein sequence ID" value="EWM20005.1"/>
    <property type="molecule type" value="Genomic_DNA"/>
</dbReference>
<dbReference type="GO" id="GO:0046872">
    <property type="term" value="F:metal ion binding"/>
    <property type="evidence" value="ECO:0007669"/>
    <property type="project" value="UniProtKB-KW"/>
</dbReference>
<dbReference type="PANTHER" id="PTHR42648:SF11">
    <property type="entry name" value="TRANSPOSON TY4-P GAG-POL POLYPROTEIN"/>
    <property type="match status" value="1"/>
</dbReference>
<dbReference type="SUPFAM" id="SSF53098">
    <property type="entry name" value="Ribonuclease H-like"/>
    <property type="match status" value="1"/>
</dbReference>
<evidence type="ECO:0000256" key="8">
    <source>
        <dbReference type="ARBA" id="ARBA00022932"/>
    </source>
</evidence>